<protein>
    <submittedName>
        <fullName evidence="1">Uncharacterized protein</fullName>
    </submittedName>
</protein>
<accession>A0A1Y5WUF6</accession>
<reference evidence="1 2" key="1">
    <citation type="submission" date="2017-04" db="EMBL/GenBank/DDBJ databases">
        <authorList>
            <person name="Afonso C.L."/>
            <person name="Miller P.J."/>
            <person name="Scott M.A."/>
            <person name="Spackman E."/>
            <person name="Goraichik I."/>
            <person name="Dimitrov K.M."/>
            <person name="Suarez D.L."/>
            <person name="Swayne D.E."/>
        </authorList>
    </citation>
    <scope>NUCLEOTIDE SEQUENCE [LARGE SCALE GENOMIC DNA]</scope>
    <source>
        <strain evidence="1 2">DSM 43828</strain>
    </source>
</reference>
<organism evidence="1 2">
    <name type="scientific">Kibdelosporangium aridum</name>
    <dbReference type="NCBI Taxonomy" id="2030"/>
    <lineage>
        <taxon>Bacteria</taxon>
        <taxon>Bacillati</taxon>
        <taxon>Actinomycetota</taxon>
        <taxon>Actinomycetes</taxon>
        <taxon>Pseudonocardiales</taxon>
        <taxon>Pseudonocardiaceae</taxon>
        <taxon>Kibdelosporangium</taxon>
    </lineage>
</organism>
<evidence type="ECO:0000313" key="1">
    <source>
        <dbReference type="EMBL" id="SMC52229.1"/>
    </source>
</evidence>
<dbReference type="EMBL" id="FWXV01000001">
    <property type="protein sequence ID" value="SMC52229.1"/>
    <property type="molecule type" value="Genomic_DNA"/>
</dbReference>
<proteinExistence type="predicted"/>
<sequence>MIAPDGSVIRELSRFDNDADLYRYPLALLTMPNGRTGVVHCPEDSGQLDIEDALHDVGTGDVLAEWPELATGEAKSSLVGDGWFSGPATIAVDPVNSRFAHTDGSAVTVIQLG</sequence>
<name>A0A1Y5WUF6_KIBAR</name>
<dbReference type="Proteomes" id="UP000192674">
    <property type="component" value="Unassembled WGS sequence"/>
</dbReference>
<keyword evidence="2" id="KW-1185">Reference proteome</keyword>
<gene>
    <name evidence="1" type="ORF">SAMN05661093_00342</name>
</gene>
<evidence type="ECO:0000313" key="2">
    <source>
        <dbReference type="Proteomes" id="UP000192674"/>
    </source>
</evidence>
<dbReference type="AlphaFoldDB" id="A0A1Y5WUF6"/>